<evidence type="ECO:0000313" key="1">
    <source>
        <dbReference type="EMBL" id="CAK9254152.1"/>
    </source>
</evidence>
<proteinExistence type="predicted"/>
<evidence type="ECO:0000313" key="2">
    <source>
        <dbReference type="Proteomes" id="UP001497444"/>
    </source>
</evidence>
<dbReference type="EMBL" id="CAXAQS010000993">
    <property type="protein sequence ID" value="CAK9254152.1"/>
    <property type="molecule type" value="Genomic_DNA"/>
</dbReference>
<accession>A0ABP0VIA1</accession>
<name>A0ABP0VIA1_9BRYO</name>
<dbReference type="Pfam" id="PF25187">
    <property type="entry name" value="Acb3"/>
    <property type="match status" value="1"/>
</dbReference>
<protein>
    <submittedName>
        <fullName evidence="1">Uncharacterized protein</fullName>
    </submittedName>
</protein>
<comment type="caution">
    <text evidence="1">The sequence shown here is derived from an EMBL/GenBank/DDBJ whole genome shotgun (WGS) entry which is preliminary data.</text>
</comment>
<keyword evidence="2" id="KW-1185">Reference proteome</keyword>
<gene>
    <name evidence="1" type="ORF">CSSPJE1EN1_LOCUS29530</name>
</gene>
<dbReference type="InterPro" id="IPR057463">
    <property type="entry name" value="Acb3"/>
</dbReference>
<reference evidence="1" key="1">
    <citation type="submission" date="2024-02" db="EMBL/GenBank/DDBJ databases">
        <authorList>
            <consortium name="ELIXIR-Norway"/>
            <consortium name="Elixir Norway"/>
        </authorList>
    </citation>
    <scope>NUCLEOTIDE SEQUENCE</scope>
</reference>
<dbReference type="Proteomes" id="UP001497444">
    <property type="component" value="Unassembled WGS sequence"/>
</dbReference>
<organism evidence="1 2">
    <name type="scientific">Sphagnum jensenii</name>
    <dbReference type="NCBI Taxonomy" id="128206"/>
    <lineage>
        <taxon>Eukaryota</taxon>
        <taxon>Viridiplantae</taxon>
        <taxon>Streptophyta</taxon>
        <taxon>Embryophyta</taxon>
        <taxon>Bryophyta</taxon>
        <taxon>Sphagnophytina</taxon>
        <taxon>Sphagnopsida</taxon>
        <taxon>Sphagnales</taxon>
        <taxon>Sphagnaceae</taxon>
        <taxon>Sphagnum</taxon>
    </lineage>
</organism>
<sequence>MNSNTIPFEQVILRYHPNWFLKLLGFRYLDDGTYRFKWGSFDPQAWGLKFNIVQFSADEEYDCLWNLSFIFIIGHFWINLPKWLPNQTFGDDIDQNTIRTWGFDCRWRRYAVVNGIVFDWDTKSRSVIFPWSVVRVREQYLMKDGSWADVPEDCFRNPEIGKAFRDGQACEQHTYHWVTPRWGIRETIATLRVNEVEYRPKCFSRLSIFRDVRRYIDISFAKPVGVVKGGVLQTFCELKLGETPAEALTRFMKTTNL</sequence>